<evidence type="ECO:0000313" key="20">
    <source>
        <dbReference type="Proteomes" id="UP001589628"/>
    </source>
</evidence>
<dbReference type="CDD" id="cd19408">
    <property type="entry name" value="NarX_NarQ_sensor"/>
    <property type="match status" value="1"/>
</dbReference>
<dbReference type="InterPro" id="IPR029095">
    <property type="entry name" value="NarX-like_N"/>
</dbReference>
<dbReference type="PROSITE" id="PS50109">
    <property type="entry name" value="HIS_KIN"/>
    <property type="match status" value="1"/>
</dbReference>
<dbReference type="CDD" id="cd06225">
    <property type="entry name" value="HAMP"/>
    <property type="match status" value="1"/>
</dbReference>
<evidence type="ECO:0000256" key="2">
    <source>
        <dbReference type="ARBA" id="ARBA00004429"/>
    </source>
</evidence>
<keyword evidence="12 14" id="KW-0902">Two-component regulatory system</keyword>
<keyword evidence="15" id="KW-0175">Coiled coil</keyword>
<evidence type="ECO:0000256" key="5">
    <source>
        <dbReference type="ARBA" id="ARBA00022553"/>
    </source>
</evidence>
<sequence>MPIPLKSLRKSIVARLGSAMFAISLMALVSMLGSVIVAESTRGTATGINIAGSLRMQSYRIGKDLVLHSQAPTAASQAQLQQRLQAMQARLEHANLASVIPSAAEHELNRQYQLILSLWREQLAPQLFATTAIDTATIAAADTPPAWLAELDAFVEQVDLMVHQLEQSTEAKIKLLSLVQGISLFMTVVIIFIAMFDISNNVITPLRELVGMAREASRGNFKQRSSYSNDDELGLLSETFNQMATELQKIYSDLEQRVERKTAQLQQSNDALRLLYETSQHFNSSDDLCRRLIPVLKRLEEVTPFSPISVTLRDPDSQRPYRQVTTSLQERPVYCHDDQCFDCMTPHRQPMPGQKAIMLPVQSKDYSFGEICAEYPPHLSPNDNTIKLLETIADHLSRALLLEVKTEQQQQLSLMEERAVIARELHDSLAQSLSYLKMQVSRLHILLSKDSGKDKLDAVVDELREGLNNAYRQLRELLTTFRLKLDEPGLEPALQSTVREFSERLDFEVELEYGLGRLALNPNEEIHVLQIVREALANVVKHARANWAKVSVQDEEDRILVYIDDDGQGLPAGKDLTNHYGLVIMRDRTNTLHGQLHVANREGGGVRVSLEFSPQRSLIYRG</sequence>
<keyword evidence="7 16" id="KW-0812">Transmembrane</keyword>
<feature type="coiled-coil region" evidence="15">
    <location>
        <begin position="244"/>
        <end position="271"/>
    </location>
</feature>
<dbReference type="InterPro" id="IPR005467">
    <property type="entry name" value="His_kinase_dom"/>
</dbReference>
<evidence type="ECO:0000256" key="1">
    <source>
        <dbReference type="ARBA" id="ARBA00000085"/>
    </source>
</evidence>
<comment type="catalytic activity">
    <reaction evidence="1 14">
        <text>ATP + protein L-histidine = ADP + protein N-phospho-L-histidine.</text>
        <dbReference type="EC" id="2.7.13.3"/>
    </reaction>
</comment>
<keyword evidence="10 14" id="KW-0067">ATP-binding</keyword>
<dbReference type="InterPro" id="IPR042295">
    <property type="entry name" value="NarX-like_N_sf"/>
</dbReference>
<dbReference type="PANTHER" id="PTHR24421">
    <property type="entry name" value="NITRATE/NITRITE SENSOR PROTEIN NARX-RELATED"/>
    <property type="match status" value="1"/>
</dbReference>
<dbReference type="EC" id="2.7.13.3" evidence="14"/>
<feature type="coiled-coil region" evidence="15">
    <location>
        <begin position="453"/>
        <end position="480"/>
    </location>
</feature>
<evidence type="ECO:0000256" key="6">
    <source>
        <dbReference type="ARBA" id="ARBA00022679"/>
    </source>
</evidence>
<proteinExistence type="predicted"/>
<evidence type="ECO:0000256" key="14">
    <source>
        <dbReference type="PIRNR" id="PIRNR003167"/>
    </source>
</evidence>
<accession>A0ABV5ZDD2</accession>
<dbReference type="SUPFAM" id="SSF55874">
    <property type="entry name" value="ATPase domain of HSP90 chaperone/DNA topoisomerase II/histidine kinase"/>
    <property type="match status" value="1"/>
</dbReference>
<keyword evidence="13 14" id="KW-0472">Membrane</keyword>
<evidence type="ECO:0000256" key="9">
    <source>
        <dbReference type="ARBA" id="ARBA00022777"/>
    </source>
</evidence>
<dbReference type="Pfam" id="PF13675">
    <property type="entry name" value="PilJ"/>
    <property type="match status" value="1"/>
</dbReference>
<organism evidence="19 20">
    <name type="scientific">Balneatrix alpica</name>
    <dbReference type="NCBI Taxonomy" id="75684"/>
    <lineage>
        <taxon>Bacteria</taxon>
        <taxon>Pseudomonadati</taxon>
        <taxon>Pseudomonadota</taxon>
        <taxon>Gammaproteobacteria</taxon>
        <taxon>Oceanospirillales</taxon>
        <taxon>Balneatrichaceae</taxon>
        <taxon>Balneatrix</taxon>
    </lineage>
</organism>
<dbReference type="InterPro" id="IPR036890">
    <property type="entry name" value="HATPase_C_sf"/>
</dbReference>
<evidence type="ECO:0000256" key="13">
    <source>
        <dbReference type="ARBA" id="ARBA00023136"/>
    </source>
</evidence>
<keyword evidence="8 14" id="KW-0547">Nucleotide-binding</keyword>
<gene>
    <name evidence="19" type="ORF">ACFFLH_12760</name>
</gene>
<comment type="caution">
    <text evidence="19">The sequence shown here is derived from an EMBL/GenBank/DDBJ whole genome shotgun (WGS) entry which is preliminary data.</text>
</comment>
<feature type="domain" description="Histidine kinase" evidence="17">
    <location>
        <begin position="420"/>
        <end position="616"/>
    </location>
</feature>
<dbReference type="GO" id="GO:0016301">
    <property type="term" value="F:kinase activity"/>
    <property type="evidence" value="ECO:0007669"/>
    <property type="project" value="UniProtKB-KW"/>
</dbReference>
<dbReference type="InterPro" id="IPR011712">
    <property type="entry name" value="Sig_transdc_His_kin_sub3_dim/P"/>
</dbReference>
<keyword evidence="20" id="KW-1185">Reference proteome</keyword>
<dbReference type="Pfam" id="PF00672">
    <property type="entry name" value="HAMP"/>
    <property type="match status" value="1"/>
</dbReference>
<keyword evidence="11 16" id="KW-1133">Transmembrane helix</keyword>
<keyword evidence="6 14" id="KW-0808">Transferase</keyword>
<reference evidence="19 20" key="1">
    <citation type="submission" date="2024-09" db="EMBL/GenBank/DDBJ databases">
        <authorList>
            <person name="Sun Q."/>
            <person name="Mori K."/>
        </authorList>
    </citation>
    <scope>NUCLEOTIDE SEQUENCE [LARGE SCALE GENOMIC DNA]</scope>
    <source>
        <strain evidence="19 20">ATCC 51285</strain>
    </source>
</reference>
<evidence type="ECO:0000256" key="16">
    <source>
        <dbReference type="SAM" id="Phobius"/>
    </source>
</evidence>
<keyword evidence="4 14" id="KW-0997">Cell inner membrane</keyword>
<dbReference type="CDD" id="cd16917">
    <property type="entry name" value="HATPase_UhpB-NarQ-NarX-like"/>
    <property type="match status" value="1"/>
</dbReference>
<evidence type="ECO:0000256" key="12">
    <source>
        <dbReference type="ARBA" id="ARBA00023012"/>
    </source>
</evidence>
<evidence type="ECO:0000313" key="19">
    <source>
        <dbReference type="EMBL" id="MFB9887283.1"/>
    </source>
</evidence>
<comment type="subcellular location">
    <subcellularLocation>
        <location evidence="2">Cell inner membrane</location>
        <topology evidence="2">Multi-pass membrane protein</topology>
    </subcellularLocation>
</comment>
<evidence type="ECO:0000256" key="4">
    <source>
        <dbReference type="ARBA" id="ARBA00022519"/>
    </source>
</evidence>
<dbReference type="Pfam" id="PF07730">
    <property type="entry name" value="HisKA_3"/>
    <property type="match status" value="1"/>
</dbReference>
<feature type="transmembrane region" description="Helical" evidence="16">
    <location>
        <begin position="175"/>
        <end position="196"/>
    </location>
</feature>
<dbReference type="PANTHER" id="PTHR24421:SF10">
    <property type="entry name" value="NITRATE_NITRITE SENSOR PROTEIN NARQ"/>
    <property type="match status" value="1"/>
</dbReference>
<dbReference type="Proteomes" id="UP001589628">
    <property type="component" value="Unassembled WGS sequence"/>
</dbReference>
<evidence type="ECO:0000259" key="18">
    <source>
        <dbReference type="PROSITE" id="PS50885"/>
    </source>
</evidence>
<dbReference type="SMART" id="SM00387">
    <property type="entry name" value="HATPase_c"/>
    <property type="match status" value="1"/>
</dbReference>
<dbReference type="PROSITE" id="PS50885">
    <property type="entry name" value="HAMP"/>
    <property type="match status" value="1"/>
</dbReference>
<dbReference type="Gene3D" id="3.30.565.10">
    <property type="entry name" value="Histidine kinase-like ATPase, C-terminal domain"/>
    <property type="match status" value="1"/>
</dbReference>
<feature type="domain" description="HAMP" evidence="18">
    <location>
        <begin position="200"/>
        <end position="252"/>
    </location>
</feature>
<evidence type="ECO:0000256" key="8">
    <source>
        <dbReference type="ARBA" id="ARBA00022741"/>
    </source>
</evidence>
<dbReference type="InterPro" id="IPR016380">
    <property type="entry name" value="Sig_transdc_His_kin_NarX/NarQ"/>
</dbReference>
<keyword evidence="5" id="KW-0597">Phosphoprotein</keyword>
<dbReference type="SUPFAM" id="SSF158472">
    <property type="entry name" value="HAMP domain-like"/>
    <property type="match status" value="1"/>
</dbReference>
<dbReference type="SUPFAM" id="SSF55781">
    <property type="entry name" value="GAF domain-like"/>
    <property type="match status" value="1"/>
</dbReference>
<evidence type="ECO:0000256" key="3">
    <source>
        <dbReference type="ARBA" id="ARBA00022475"/>
    </source>
</evidence>
<feature type="transmembrane region" description="Helical" evidence="16">
    <location>
        <begin position="12"/>
        <end position="38"/>
    </location>
</feature>
<dbReference type="Pfam" id="PF02518">
    <property type="entry name" value="HATPase_c"/>
    <property type="match status" value="1"/>
</dbReference>
<evidence type="ECO:0000256" key="15">
    <source>
        <dbReference type="SAM" id="Coils"/>
    </source>
</evidence>
<evidence type="ECO:0000256" key="7">
    <source>
        <dbReference type="ARBA" id="ARBA00022692"/>
    </source>
</evidence>
<dbReference type="InterPro" id="IPR003594">
    <property type="entry name" value="HATPase_dom"/>
</dbReference>
<protein>
    <recommendedName>
        <fullName evidence="14">Sensor protein</fullName>
        <ecNumber evidence="14">2.7.13.3</ecNumber>
    </recommendedName>
</protein>
<dbReference type="RefSeq" id="WP_035461863.1">
    <property type="nucleotide sequence ID" value="NZ_JBHLZN010000004.1"/>
</dbReference>
<evidence type="ECO:0000256" key="11">
    <source>
        <dbReference type="ARBA" id="ARBA00022989"/>
    </source>
</evidence>
<dbReference type="InterPro" id="IPR050482">
    <property type="entry name" value="Sensor_HK_TwoCompSys"/>
</dbReference>
<dbReference type="PIRSF" id="PIRSF003167">
    <property type="entry name" value="STHK_NarX/NarQ"/>
    <property type="match status" value="1"/>
</dbReference>
<evidence type="ECO:0000256" key="10">
    <source>
        <dbReference type="ARBA" id="ARBA00022840"/>
    </source>
</evidence>
<keyword evidence="9 14" id="KW-0418">Kinase</keyword>
<dbReference type="Gene3D" id="1.20.5.1930">
    <property type="match status" value="1"/>
</dbReference>
<keyword evidence="3 14" id="KW-1003">Cell membrane</keyword>
<name>A0ABV5ZDD2_9GAMM</name>
<dbReference type="EMBL" id="JBHLZN010000004">
    <property type="protein sequence ID" value="MFB9887283.1"/>
    <property type="molecule type" value="Genomic_DNA"/>
</dbReference>
<dbReference type="Gene3D" id="1.10.8.500">
    <property type="entry name" value="HAMP domain in histidine kinase"/>
    <property type="match status" value="1"/>
</dbReference>
<dbReference type="SMART" id="SM00304">
    <property type="entry name" value="HAMP"/>
    <property type="match status" value="1"/>
</dbReference>
<dbReference type="Gene3D" id="1.20.120.960">
    <property type="entry name" value="Histidine kinase NarX, sensor domain"/>
    <property type="match status" value="1"/>
</dbReference>
<evidence type="ECO:0000259" key="17">
    <source>
        <dbReference type="PROSITE" id="PS50109"/>
    </source>
</evidence>
<dbReference type="InterPro" id="IPR003660">
    <property type="entry name" value="HAMP_dom"/>
</dbReference>